<proteinExistence type="predicted"/>
<dbReference type="Pfam" id="PF26490">
    <property type="entry name" value="DUF8159"/>
    <property type="match status" value="1"/>
</dbReference>
<organism evidence="3 4">
    <name type="scientific">Natronorubrum aibiense</name>
    <dbReference type="NCBI Taxonomy" id="348826"/>
    <lineage>
        <taxon>Archaea</taxon>
        <taxon>Methanobacteriati</taxon>
        <taxon>Methanobacteriota</taxon>
        <taxon>Stenosarchaea group</taxon>
        <taxon>Halobacteria</taxon>
        <taxon>Halobacteriales</taxon>
        <taxon>Natrialbaceae</taxon>
        <taxon>Natronorubrum</taxon>
    </lineage>
</organism>
<dbReference type="EMBL" id="CP045488">
    <property type="protein sequence ID" value="QFU81585.1"/>
    <property type="molecule type" value="Genomic_DNA"/>
</dbReference>
<name>A0A5P9P0C8_9EURY</name>
<feature type="region of interest" description="Disordered" evidence="1">
    <location>
        <begin position="20"/>
        <end position="91"/>
    </location>
</feature>
<dbReference type="InterPro" id="IPR058473">
    <property type="entry name" value="DUF8159"/>
</dbReference>
<feature type="compositionally biased region" description="Basic and acidic residues" evidence="1">
    <location>
        <begin position="54"/>
        <end position="70"/>
    </location>
</feature>
<feature type="compositionally biased region" description="Acidic residues" evidence="1">
    <location>
        <begin position="36"/>
        <end position="53"/>
    </location>
</feature>
<evidence type="ECO:0000313" key="4">
    <source>
        <dbReference type="Proteomes" id="UP000326170"/>
    </source>
</evidence>
<evidence type="ECO:0000256" key="1">
    <source>
        <dbReference type="SAM" id="MobiDB-lite"/>
    </source>
</evidence>
<dbReference type="KEGG" id="nas:GCU68_02935"/>
<evidence type="ECO:0000259" key="2">
    <source>
        <dbReference type="Pfam" id="PF26490"/>
    </source>
</evidence>
<dbReference type="AlphaFoldDB" id="A0A5P9P0C8"/>
<sequence>MERRNVLLGGGAALATILAGCSSDETSDDTGSNSPTDDESDEDGTGTEGEPDETDKTGDKDKTDEDKAGDNDDLADDEIPGFERDKFELDSETVSVSTIEREGEIVTIVVDTETTDEETLAEELKSFADDVDEGIVDLETFTDHIETIALFIKHDGEKVVSYGIAVQWITEYREGSLTRAELLEKIRGTETTY</sequence>
<dbReference type="RefSeq" id="WP_152938965.1">
    <property type="nucleotide sequence ID" value="NZ_CP045488.1"/>
</dbReference>
<keyword evidence="4" id="KW-1185">Reference proteome</keyword>
<reference evidence="3 4" key="1">
    <citation type="journal article" date="2007" name="Int. J. Syst. Evol. Microbiol.">
        <title>Natronorubrum sulfidifaciens sp. nov., an extremely haloalkaliphilic archaeon isolated from Aiding salt lake in Xin-Jiang, China.</title>
        <authorList>
            <person name="Cui H.L."/>
            <person name="Tohty D."/>
            <person name="Liu H.C."/>
            <person name="Liu S.J."/>
            <person name="Oren A."/>
            <person name="Zhou P.J."/>
        </authorList>
    </citation>
    <scope>NUCLEOTIDE SEQUENCE [LARGE SCALE GENOMIC DNA]</scope>
    <source>
        <strain evidence="3 4">7-3</strain>
    </source>
</reference>
<accession>A0A5P9P0C8</accession>
<evidence type="ECO:0000313" key="3">
    <source>
        <dbReference type="EMBL" id="QFU81585.1"/>
    </source>
</evidence>
<protein>
    <recommendedName>
        <fullName evidence="2">DUF8159 domain-containing protein</fullName>
    </recommendedName>
</protein>
<gene>
    <name evidence="3" type="ORF">GCU68_02935</name>
</gene>
<feature type="compositionally biased region" description="Acidic residues" evidence="1">
    <location>
        <begin position="71"/>
        <end position="80"/>
    </location>
</feature>
<dbReference type="GeneID" id="42299969"/>
<dbReference type="Proteomes" id="UP000326170">
    <property type="component" value="Chromosome"/>
</dbReference>
<feature type="domain" description="DUF8159" evidence="2">
    <location>
        <begin position="88"/>
        <end position="191"/>
    </location>
</feature>
<dbReference type="PROSITE" id="PS51257">
    <property type="entry name" value="PROKAR_LIPOPROTEIN"/>
    <property type="match status" value="1"/>
</dbReference>
<dbReference type="OrthoDB" id="163902at2157"/>